<keyword evidence="10" id="KW-1185">Reference proteome</keyword>
<keyword evidence="6" id="KW-0732">Signal</keyword>
<name>A0AAV1FI33_XYRNO</name>
<sequence length="1136" mass="128248">MKIRLVLSLLDSVNVSVSVWPTGSNIYLYDSVMLRCTVDSNFSSDWIYRWFRHMPRTTPTPNPRHLVSGERYTITAVKMEDVGSYQCQAELKEGNVSVVGILSQPLVLTVSDRPLPSLTLTPSSSQVFRGERFTVQCPKFQANSSNWTLRSFPAGTAVRRGVFHTDQCSPLGGAVSADRPDSCEFTAGSENSGLYWCEGSEGRSNAISITVSFGSIILRSPASPVLQGDTVDLYCKFWTANNGKTIFFKNGVEIMTSMGSRSHREMKMRIENVTQEDEGFYKCASGDRRMESLESWLSVRPDGGVKEHFTLQEVRVILIGRRWAGKSLSGNTILGWNRFECGRTRTTESEARHEKVDGRHLVVVDAPGWNSSHSLNETSQREKHGLKLNVSKCPPGPHVFLLVIPIDSAFCTEQKKILEEHMKLLGERVWKYSLVLFTCGDYLGGRTIEQHIESEGNALRWLVEKCGHRYHVFDNTKRKNSSQVTELLKKIDEMVWYNNGSYYEVDEQTLNIIKKKQQEVTERADQRQRRAEEQRQKMEKLIPVDMKAIPKLQIILLGSRNVGKTLLGNAILGIKEHEDGERTAHSVARHGCVGKTEITLVDTPGWWKGFLLCNTPAAIKEELMRSMFLCPPGPHVFLLLINSDASFTARHLNTAKTHMELLGEGVWSHTIVVFTRGEWLGAHSIEEFIEGEGEALQSLVDLCGNRYQVIESKNAYDGTQITELLGKVTATLAANNWGHFVPDEKIYTTIEEKRKRVEEGAKRRQSFIKAKSDTLKGSKNKLQDIRIIMLGQKTVGKSATGNNLLRTEVFPISQNEQCHMKKAKVADRVITVIDTPGWWMNPSIGTEEIDREIVRGMSLSPVGVHAVLVVIPVDLTFREPQQAALEEHMSLFGSSVWKHAVVLFTYGGRLVDKSVEEHIEREHSALQWLVDKCENRYHVMNNTKKNDTTQVIELIEKLEEMVAGNNGRLFCPDENDIQEKLAKKIQGRQIRLVLKQESESGIAPKSSILDLSRIKIKGIRQSKRDEKEENLDAKISQEIENLNKDIMRSTALLDSSMEFLIPDFKEEGPESTTPPSLSNRRSSNGQMDKVLDWLSKIQISTNADNQLTLNFSQSSGYRSMQLTDHQDCQMEADLNE</sequence>
<comment type="similarity">
    <text evidence="1">Belongs to the TRAFAC class TrmE-Era-EngA-EngB-Septin-like GTPase superfamily. AIG1/Toc34/Toc159-like paraseptin GTPase family. IAN subfamily.</text>
</comment>
<accession>A0AAV1FI33</accession>
<dbReference type="SUPFAM" id="SSF48726">
    <property type="entry name" value="Immunoglobulin"/>
    <property type="match status" value="2"/>
</dbReference>
<dbReference type="SMART" id="SM00409">
    <property type="entry name" value="IG"/>
    <property type="match status" value="3"/>
</dbReference>
<evidence type="ECO:0000256" key="2">
    <source>
        <dbReference type="ARBA" id="ARBA00022741"/>
    </source>
</evidence>
<dbReference type="PANTHER" id="PTHR10903:SF107">
    <property type="entry name" value="GTPASE IMAP FAMILY MEMBER 4-LIKE-RELATED"/>
    <property type="match status" value="1"/>
</dbReference>
<dbReference type="GO" id="GO:0005525">
    <property type="term" value="F:GTP binding"/>
    <property type="evidence" value="ECO:0007669"/>
    <property type="project" value="UniProtKB-KW"/>
</dbReference>
<feature type="compositionally biased region" description="Polar residues" evidence="5">
    <location>
        <begin position="1070"/>
        <end position="1084"/>
    </location>
</feature>
<dbReference type="CDD" id="cd00096">
    <property type="entry name" value="Ig"/>
    <property type="match status" value="1"/>
</dbReference>
<feature type="domain" description="AIG1-type G" evidence="8">
    <location>
        <begin position="311"/>
        <end position="512"/>
    </location>
</feature>
<evidence type="ECO:0000313" key="10">
    <source>
        <dbReference type="Proteomes" id="UP001178508"/>
    </source>
</evidence>
<reference evidence="9" key="1">
    <citation type="submission" date="2023-08" db="EMBL/GenBank/DDBJ databases">
        <authorList>
            <person name="Alioto T."/>
            <person name="Alioto T."/>
            <person name="Gomez Garrido J."/>
        </authorList>
    </citation>
    <scope>NUCLEOTIDE SEQUENCE</scope>
</reference>
<dbReference type="PROSITE" id="PS51720">
    <property type="entry name" value="G_AIG1"/>
    <property type="match status" value="3"/>
</dbReference>
<proteinExistence type="inferred from homology"/>
<dbReference type="PANTHER" id="PTHR10903">
    <property type="entry name" value="GTPASE, IMAP FAMILY MEMBER-RELATED"/>
    <property type="match status" value="1"/>
</dbReference>
<feature type="domain" description="Ig-like" evidence="7">
    <location>
        <begin position="23"/>
        <end position="97"/>
    </location>
</feature>
<dbReference type="EMBL" id="OY660870">
    <property type="protein sequence ID" value="CAJ1060017.1"/>
    <property type="molecule type" value="Genomic_DNA"/>
</dbReference>
<organism evidence="9 10">
    <name type="scientific">Xyrichtys novacula</name>
    <name type="common">Pearly razorfish</name>
    <name type="synonym">Hemipteronotus novacula</name>
    <dbReference type="NCBI Taxonomy" id="13765"/>
    <lineage>
        <taxon>Eukaryota</taxon>
        <taxon>Metazoa</taxon>
        <taxon>Chordata</taxon>
        <taxon>Craniata</taxon>
        <taxon>Vertebrata</taxon>
        <taxon>Euteleostomi</taxon>
        <taxon>Actinopterygii</taxon>
        <taxon>Neopterygii</taxon>
        <taxon>Teleostei</taxon>
        <taxon>Neoteleostei</taxon>
        <taxon>Acanthomorphata</taxon>
        <taxon>Eupercaria</taxon>
        <taxon>Labriformes</taxon>
        <taxon>Labridae</taxon>
        <taxon>Xyrichtys</taxon>
    </lineage>
</organism>
<dbReference type="InterPro" id="IPR006703">
    <property type="entry name" value="G_AIG1"/>
</dbReference>
<evidence type="ECO:0000256" key="4">
    <source>
        <dbReference type="SAM" id="Coils"/>
    </source>
</evidence>
<feature type="signal peptide" evidence="6">
    <location>
        <begin position="1"/>
        <end position="18"/>
    </location>
</feature>
<dbReference type="InterPro" id="IPR027417">
    <property type="entry name" value="P-loop_NTPase"/>
</dbReference>
<gene>
    <name evidence="9" type="ORF">XNOV1_A022628</name>
</gene>
<protein>
    <submittedName>
        <fullName evidence="9">Uncharacterized protein LOC128361794</fullName>
    </submittedName>
</protein>
<dbReference type="Gene3D" id="2.60.40.10">
    <property type="entry name" value="Immunoglobulins"/>
    <property type="match status" value="3"/>
</dbReference>
<dbReference type="Proteomes" id="UP001178508">
    <property type="component" value="Chromosome 7"/>
</dbReference>
<feature type="coiled-coil region" evidence="4">
    <location>
        <begin position="514"/>
        <end position="541"/>
    </location>
</feature>
<dbReference type="InterPro" id="IPR003599">
    <property type="entry name" value="Ig_sub"/>
</dbReference>
<dbReference type="InterPro" id="IPR036179">
    <property type="entry name" value="Ig-like_dom_sf"/>
</dbReference>
<dbReference type="InterPro" id="IPR013783">
    <property type="entry name" value="Ig-like_fold"/>
</dbReference>
<dbReference type="Gene3D" id="3.40.50.300">
    <property type="entry name" value="P-loop containing nucleotide triphosphate hydrolases"/>
    <property type="match status" value="3"/>
</dbReference>
<evidence type="ECO:0000259" key="7">
    <source>
        <dbReference type="PROSITE" id="PS50835"/>
    </source>
</evidence>
<dbReference type="InterPro" id="IPR007110">
    <property type="entry name" value="Ig-like_dom"/>
</dbReference>
<keyword evidence="3" id="KW-0342">GTP-binding</keyword>
<dbReference type="FunFam" id="3.40.50.300:FF:001809">
    <property type="entry name" value="Si:ch1073-365p7.2"/>
    <property type="match status" value="3"/>
</dbReference>
<keyword evidence="2" id="KW-0547">Nucleotide-binding</keyword>
<feature type="domain" description="AIG1-type G" evidence="8">
    <location>
        <begin position="782"/>
        <end position="979"/>
    </location>
</feature>
<evidence type="ECO:0000256" key="1">
    <source>
        <dbReference type="ARBA" id="ARBA00008535"/>
    </source>
</evidence>
<evidence type="ECO:0000313" key="9">
    <source>
        <dbReference type="EMBL" id="CAJ1060017.1"/>
    </source>
</evidence>
<dbReference type="Pfam" id="PF04548">
    <property type="entry name" value="AIG1"/>
    <property type="match status" value="3"/>
</dbReference>
<dbReference type="AlphaFoldDB" id="A0AAV1FI33"/>
<evidence type="ECO:0000256" key="6">
    <source>
        <dbReference type="SAM" id="SignalP"/>
    </source>
</evidence>
<feature type="chain" id="PRO_5044010178" evidence="6">
    <location>
        <begin position="19"/>
        <end position="1136"/>
    </location>
</feature>
<keyword evidence="4" id="KW-0175">Coiled coil</keyword>
<dbReference type="SUPFAM" id="SSF52540">
    <property type="entry name" value="P-loop containing nucleoside triphosphate hydrolases"/>
    <property type="match status" value="3"/>
</dbReference>
<dbReference type="PROSITE" id="PS50835">
    <property type="entry name" value="IG_LIKE"/>
    <property type="match status" value="1"/>
</dbReference>
<feature type="domain" description="AIG1-type G" evidence="8">
    <location>
        <begin position="549"/>
        <end position="749"/>
    </location>
</feature>
<evidence type="ECO:0000256" key="5">
    <source>
        <dbReference type="SAM" id="MobiDB-lite"/>
    </source>
</evidence>
<evidence type="ECO:0000256" key="3">
    <source>
        <dbReference type="ARBA" id="ARBA00023134"/>
    </source>
</evidence>
<feature type="region of interest" description="Disordered" evidence="5">
    <location>
        <begin position="1065"/>
        <end position="1084"/>
    </location>
</feature>
<evidence type="ECO:0000259" key="8">
    <source>
        <dbReference type="PROSITE" id="PS51720"/>
    </source>
</evidence>
<dbReference type="InterPro" id="IPR045058">
    <property type="entry name" value="GIMA/IAN/Toc"/>
</dbReference>